<dbReference type="OrthoDB" id="5295180at2"/>
<keyword evidence="4" id="KW-1185">Reference proteome</keyword>
<reference evidence="4" key="1">
    <citation type="journal article" date="2019" name="ISME J.">
        <title>Evolution in action: habitat transition from sediment to the pelagial leads to genome streamlining in Methylophilaceae.</title>
        <authorList>
            <person name="Salcher M."/>
            <person name="Schaefle D."/>
            <person name="Kaspar M."/>
            <person name="Neuenschwander S.M."/>
            <person name="Ghai R."/>
        </authorList>
    </citation>
    <scope>NUCLEOTIDE SEQUENCE [LARGE SCALE GENOMIC DNA]</scope>
    <source>
        <strain evidence="4">MMS-M-51</strain>
    </source>
</reference>
<evidence type="ECO:0000256" key="1">
    <source>
        <dbReference type="SAM" id="MobiDB-lite"/>
    </source>
</evidence>
<evidence type="ECO:0000256" key="2">
    <source>
        <dbReference type="SAM" id="Phobius"/>
    </source>
</evidence>
<evidence type="ECO:0000313" key="4">
    <source>
        <dbReference type="Proteomes" id="UP000311008"/>
    </source>
</evidence>
<dbReference type="InterPro" id="IPR008620">
    <property type="entry name" value="FixH"/>
</dbReference>
<keyword evidence="2" id="KW-0472">Membrane</keyword>
<accession>A0A5B8CRL4</accession>
<feature type="region of interest" description="Disordered" evidence="1">
    <location>
        <begin position="72"/>
        <end position="102"/>
    </location>
</feature>
<protein>
    <submittedName>
        <fullName evidence="3">Nitrogen fixation protein FixH</fullName>
    </submittedName>
</protein>
<dbReference type="RefSeq" id="WP_140003272.1">
    <property type="nucleotide sequence ID" value="NZ_CP040946.1"/>
</dbReference>
<evidence type="ECO:0000313" key="3">
    <source>
        <dbReference type="EMBL" id="QDC43931.1"/>
    </source>
</evidence>
<keyword evidence="2" id="KW-1133">Transmembrane helix</keyword>
<keyword evidence="2" id="KW-0812">Transmembrane</keyword>
<dbReference type="Proteomes" id="UP000311008">
    <property type="component" value="Chromosome"/>
</dbReference>
<organism evidence="3 4">
    <name type="scientific">Methylophilus medardicus</name>
    <dbReference type="NCBI Taxonomy" id="2588534"/>
    <lineage>
        <taxon>Bacteria</taxon>
        <taxon>Pseudomonadati</taxon>
        <taxon>Pseudomonadota</taxon>
        <taxon>Betaproteobacteria</taxon>
        <taxon>Nitrosomonadales</taxon>
        <taxon>Methylophilaceae</taxon>
        <taxon>Methylophilus</taxon>
    </lineage>
</organism>
<proteinExistence type="predicted"/>
<gene>
    <name evidence="3" type="ORF">FIU01_04920</name>
</gene>
<dbReference type="AlphaFoldDB" id="A0A5B8CRL4"/>
<dbReference type="EMBL" id="CP040946">
    <property type="protein sequence ID" value="QDC43931.1"/>
    <property type="molecule type" value="Genomic_DNA"/>
</dbReference>
<sequence length="102" mass="11198">MPVTQSSTYLKNSALAVDQAKWFKNPYVWLIIGGPALVVVASFITLYLAITHPDPPIDDYYRKGIEINKTLDAQGQEAQSEAMAPAIQARNHAQTGLKPAEE</sequence>
<name>A0A5B8CRL4_9PROT</name>
<feature type="transmembrane region" description="Helical" evidence="2">
    <location>
        <begin position="27"/>
        <end position="50"/>
    </location>
</feature>
<dbReference type="KEGG" id="mmec:FIU01_04920"/>
<dbReference type="Pfam" id="PF05751">
    <property type="entry name" value="FixH"/>
    <property type="match status" value="1"/>
</dbReference>